<keyword evidence="6" id="KW-1185">Reference proteome</keyword>
<proteinExistence type="inferred from homology"/>
<dbReference type="InterPro" id="IPR000668">
    <property type="entry name" value="Peptidase_C1A_C"/>
</dbReference>
<dbReference type="Pfam" id="PF08246">
    <property type="entry name" value="Inhibitor_I29"/>
    <property type="match status" value="1"/>
</dbReference>
<organism evidence="5 6">
    <name type="scientific">Tritrichomonas musculus</name>
    <dbReference type="NCBI Taxonomy" id="1915356"/>
    <lineage>
        <taxon>Eukaryota</taxon>
        <taxon>Metamonada</taxon>
        <taxon>Parabasalia</taxon>
        <taxon>Tritrichomonadida</taxon>
        <taxon>Tritrichomonadidae</taxon>
        <taxon>Tritrichomonas</taxon>
    </lineage>
</organism>
<evidence type="ECO:0000256" key="2">
    <source>
        <dbReference type="ARBA" id="ARBA00023157"/>
    </source>
</evidence>
<evidence type="ECO:0000313" key="6">
    <source>
        <dbReference type="Proteomes" id="UP001470230"/>
    </source>
</evidence>
<comment type="caution">
    <text evidence="5">The sequence shown here is derived from an EMBL/GenBank/DDBJ whole genome shotgun (WGS) entry which is preliminary data.</text>
</comment>
<feature type="domain" description="Peptidase C1A papain C-terminal" evidence="3">
    <location>
        <begin position="105"/>
        <end position="319"/>
    </location>
</feature>
<dbReference type="InterPro" id="IPR013128">
    <property type="entry name" value="Peptidase_C1A"/>
</dbReference>
<evidence type="ECO:0000256" key="1">
    <source>
        <dbReference type="ARBA" id="ARBA00008455"/>
    </source>
</evidence>
<reference evidence="5 6" key="1">
    <citation type="submission" date="2024-04" db="EMBL/GenBank/DDBJ databases">
        <title>Tritrichomonas musculus Genome.</title>
        <authorList>
            <person name="Alves-Ferreira E."/>
            <person name="Grigg M."/>
            <person name="Lorenzi H."/>
            <person name="Galac M."/>
        </authorList>
    </citation>
    <scope>NUCLEOTIDE SEQUENCE [LARGE SCALE GENOMIC DNA]</scope>
    <source>
        <strain evidence="5 6">EAF2021</strain>
    </source>
</reference>
<evidence type="ECO:0000259" key="4">
    <source>
        <dbReference type="SMART" id="SM00848"/>
    </source>
</evidence>
<keyword evidence="2" id="KW-1015">Disulfide bond</keyword>
<dbReference type="SMART" id="SM00848">
    <property type="entry name" value="Inhibitor_I29"/>
    <property type="match status" value="1"/>
</dbReference>
<sequence>MLSIFIVLSFSSVKIKQSDEKSFIAWMRNTNNFYIGSEYQFRLGIYLSHKQYVQNHNSNPNKMFTIAMNKFSALTPSEYKSLLGFRASLSSNFKLYKSRQKAAPNSEELDWRTKGAVNAIKDQGSCGSCWAFSAIQNCESSEFLKYEKLYRFSEQSLVDCVTADAGCDGGLPSDAFTYIIEECDGKVMLEDDYPYLAVADTCKFDLRKAIGHFTKYIEIKKGSESDLAEKCQLYGPLSIGIDASPLSFQLYNGGIYNEQKCSSVFLDHGVGLVGYGADGTIKYWIVRNSWGTGWGENGYIRIIRGSNKCGVATSATCIISE</sequence>
<evidence type="ECO:0000259" key="3">
    <source>
        <dbReference type="SMART" id="SM00645"/>
    </source>
</evidence>
<dbReference type="InterPro" id="IPR039417">
    <property type="entry name" value="Peptidase_C1A_papain-like"/>
</dbReference>
<feature type="domain" description="Cathepsin propeptide inhibitor" evidence="4">
    <location>
        <begin position="23"/>
        <end position="79"/>
    </location>
</feature>
<dbReference type="PRINTS" id="PR00705">
    <property type="entry name" value="PAPAIN"/>
</dbReference>
<evidence type="ECO:0000313" key="5">
    <source>
        <dbReference type="EMBL" id="KAK8892340.1"/>
    </source>
</evidence>
<accession>A0ABR2KQT3</accession>
<dbReference type="InterPro" id="IPR000169">
    <property type="entry name" value="Pept_cys_AS"/>
</dbReference>
<dbReference type="InterPro" id="IPR038765">
    <property type="entry name" value="Papain-like_cys_pep_sf"/>
</dbReference>
<dbReference type="Gene3D" id="3.90.70.10">
    <property type="entry name" value="Cysteine proteinases"/>
    <property type="match status" value="1"/>
</dbReference>
<dbReference type="Pfam" id="PF00112">
    <property type="entry name" value="Peptidase_C1"/>
    <property type="match status" value="1"/>
</dbReference>
<protein>
    <submittedName>
        <fullName evidence="5">Uncharacterized protein</fullName>
    </submittedName>
</protein>
<name>A0ABR2KQT3_9EUKA</name>
<gene>
    <name evidence="5" type="ORF">M9Y10_029566</name>
</gene>
<dbReference type="InterPro" id="IPR013201">
    <property type="entry name" value="Prot_inhib_I29"/>
</dbReference>
<dbReference type="PROSITE" id="PS00640">
    <property type="entry name" value="THIOL_PROTEASE_ASN"/>
    <property type="match status" value="1"/>
</dbReference>
<dbReference type="PANTHER" id="PTHR12411">
    <property type="entry name" value="CYSTEINE PROTEASE FAMILY C1-RELATED"/>
    <property type="match status" value="1"/>
</dbReference>
<dbReference type="PROSITE" id="PS00139">
    <property type="entry name" value="THIOL_PROTEASE_CYS"/>
    <property type="match status" value="1"/>
</dbReference>
<dbReference type="InterPro" id="IPR025661">
    <property type="entry name" value="Pept_asp_AS"/>
</dbReference>
<dbReference type="SMART" id="SM00645">
    <property type="entry name" value="Pept_C1"/>
    <property type="match status" value="1"/>
</dbReference>
<dbReference type="EMBL" id="JAPFFF010000004">
    <property type="protein sequence ID" value="KAK8892340.1"/>
    <property type="molecule type" value="Genomic_DNA"/>
</dbReference>
<dbReference type="CDD" id="cd02248">
    <property type="entry name" value="Peptidase_C1A"/>
    <property type="match status" value="1"/>
</dbReference>
<dbReference type="SUPFAM" id="SSF54001">
    <property type="entry name" value="Cysteine proteinases"/>
    <property type="match status" value="1"/>
</dbReference>
<comment type="similarity">
    <text evidence="1">Belongs to the peptidase C1 family.</text>
</comment>
<dbReference type="Proteomes" id="UP001470230">
    <property type="component" value="Unassembled WGS sequence"/>
</dbReference>